<evidence type="ECO:0000313" key="2">
    <source>
        <dbReference type="Proteomes" id="UP001200544"/>
    </source>
</evidence>
<sequence length="226" mass="26374">MPLALKDNICRIVKLEASRFYDVVPPYRVKYDTASEENAWNSQIFHVASLLMPGDPDYSKWQYLFSKWVLSSYITSNDLKSDTVISGFKISDFEGANIYDDYTLENHNIVHPDYMCAFILSMQTAVDYKMTGREVPDFLLFNIPQIYDNLKWFSLPDGGLTYPSWQDWRIFRTPDWLINHVYMAIFAHDKDAFHYAGECLKCIGLMQKRNLAGNIYDEIEYAFPST</sequence>
<name>A0AAW4ZI17_BACT4</name>
<dbReference type="AlphaFoldDB" id="A0AAW4ZI17"/>
<accession>A0AAW4ZI17</accession>
<comment type="caution">
    <text evidence="1">The sequence shown here is derived from an EMBL/GenBank/DDBJ whole genome shotgun (WGS) entry which is preliminary data.</text>
</comment>
<organism evidence="1 2">
    <name type="scientific">Bacteroides thetaiotaomicron</name>
    <dbReference type="NCBI Taxonomy" id="818"/>
    <lineage>
        <taxon>Bacteria</taxon>
        <taxon>Pseudomonadati</taxon>
        <taxon>Bacteroidota</taxon>
        <taxon>Bacteroidia</taxon>
        <taxon>Bacteroidales</taxon>
        <taxon>Bacteroidaceae</taxon>
        <taxon>Bacteroides</taxon>
    </lineage>
</organism>
<reference evidence="1" key="1">
    <citation type="submission" date="2021-07" db="EMBL/GenBank/DDBJ databases">
        <title>Comparative genomics of Bacteroides fragilis group isolates reveals species-dependent resistance mechanisms and validates clinical tools for resistance prediction.</title>
        <authorList>
            <person name="Wallace M.J."/>
            <person name="Jean S."/>
            <person name="Wallace M.A."/>
            <person name="Carey-Ann B.D."/>
            <person name="Dantas G."/>
        </authorList>
    </citation>
    <scope>NUCLEOTIDE SEQUENCE</scope>
    <source>
        <strain evidence="1">BJH_160</strain>
    </source>
</reference>
<dbReference type="RefSeq" id="WP_234129412.1">
    <property type="nucleotide sequence ID" value="NZ_JAHYQA010000029.1"/>
</dbReference>
<protein>
    <submittedName>
        <fullName evidence="1">Uncharacterized protein</fullName>
    </submittedName>
</protein>
<gene>
    <name evidence="1" type="ORF">K0H07_26500</name>
</gene>
<dbReference type="EMBL" id="JAHYQA010000029">
    <property type="protein sequence ID" value="MCE9240691.1"/>
    <property type="molecule type" value="Genomic_DNA"/>
</dbReference>
<proteinExistence type="predicted"/>
<dbReference type="Proteomes" id="UP001200544">
    <property type="component" value="Unassembled WGS sequence"/>
</dbReference>
<evidence type="ECO:0000313" key="1">
    <source>
        <dbReference type="EMBL" id="MCE9240691.1"/>
    </source>
</evidence>